<evidence type="ECO:0000313" key="3">
    <source>
        <dbReference type="EMBL" id="MCP2165342.1"/>
    </source>
</evidence>
<name>A0AAE3GDM0_9PSEU</name>
<dbReference type="CDD" id="cd04333">
    <property type="entry name" value="ProX_deacylase"/>
    <property type="match status" value="1"/>
</dbReference>
<evidence type="ECO:0000256" key="1">
    <source>
        <dbReference type="SAM" id="MobiDB-lite"/>
    </source>
</evidence>
<keyword evidence="4" id="KW-1185">Reference proteome</keyword>
<evidence type="ECO:0000313" key="4">
    <source>
        <dbReference type="Proteomes" id="UP001206128"/>
    </source>
</evidence>
<gene>
    <name evidence="3" type="ORF">LX83_002191</name>
</gene>
<dbReference type="RefSeq" id="WP_253770009.1">
    <property type="nucleotide sequence ID" value="NZ_JAMTCK010000004.1"/>
</dbReference>
<accession>A0AAE3GDM0</accession>
<comment type="caution">
    <text evidence="3">The sequence shown here is derived from an EMBL/GenBank/DDBJ whole genome shotgun (WGS) entry which is preliminary data.</text>
</comment>
<dbReference type="AlphaFoldDB" id="A0AAE3GDM0"/>
<evidence type="ECO:0000259" key="2">
    <source>
        <dbReference type="Pfam" id="PF04073"/>
    </source>
</evidence>
<dbReference type="GO" id="GO:0002161">
    <property type="term" value="F:aminoacyl-tRNA deacylase activity"/>
    <property type="evidence" value="ECO:0007669"/>
    <property type="project" value="InterPro"/>
</dbReference>
<dbReference type="InterPro" id="IPR007214">
    <property type="entry name" value="YbaK/aa-tRNA-synth-assoc-dom"/>
</dbReference>
<protein>
    <submittedName>
        <fullName evidence="3">Cys-tRNA(Pro) deacylase, prolyl-tRNA editing enzyme YbaK/EbsC</fullName>
    </submittedName>
</protein>
<reference evidence="3" key="1">
    <citation type="submission" date="2022-06" db="EMBL/GenBank/DDBJ databases">
        <title>Genomic Encyclopedia of Archaeal and Bacterial Type Strains, Phase II (KMG-II): from individual species to whole genera.</title>
        <authorList>
            <person name="Goeker M."/>
        </authorList>
    </citation>
    <scope>NUCLEOTIDE SEQUENCE</scope>
    <source>
        <strain evidence="3">DSM 43935</strain>
    </source>
</reference>
<dbReference type="Proteomes" id="UP001206128">
    <property type="component" value="Unassembled WGS sequence"/>
</dbReference>
<dbReference type="EMBL" id="JAMTCK010000004">
    <property type="protein sequence ID" value="MCP2165342.1"/>
    <property type="molecule type" value="Genomic_DNA"/>
</dbReference>
<dbReference type="Pfam" id="PF04073">
    <property type="entry name" value="tRNA_edit"/>
    <property type="match status" value="1"/>
</dbReference>
<organism evidence="3 4">
    <name type="scientific">Goodfellowiella coeruleoviolacea</name>
    <dbReference type="NCBI Taxonomy" id="334858"/>
    <lineage>
        <taxon>Bacteria</taxon>
        <taxon>Bacillati</taxon>
        <taxon>Actinomycetota</taxon>
        <taxon>Actinomycetes</taxon>
        <taxon>Pseudonocardiales</taxon>
        <taxon>Pseudonocardiaceae</taxon>
        <taxon>Goodfellowiella</taxon>
    </lineage>
</organism>
<feature type="region of interest" description="Disordered" evidence="1">
    <location>
        <begin position="161"/>
        <end position="194"/>
    </location>
</feature>
<dbReference type="PANTHER" id="PTHR30411">
    <property type="entry name" value="CYTOPLASMIC PROTEIN"/>
    <property type="match status" value="1"/>
</dbReference>
<sequence length="194" mass="19622">MSPLNHAGMQKVVAALTEAGHDRSAAGVRVLDDDVRTAADAAAALGVPVGAIANSLVFTAVLDGVERPLLALTSGRHRADTTRLAELVGATEVGKASPAFVRTHTGQVIGGVAPVGHPEPIRTLVDTALADHPVVWAAAGHPKSVFPTTFADLVDLTGGTPAWLADQPEPAAPSRPAPAGSPDQAPRPASDTPS</sequence>
<dbReference type="InterPro" id="IPR036754">
    <property type="entry name" value="YbaK/aa-tRNA-synt-asso_dom_sf"/>
</dbReference>
<dbReference type="SUPFAM" id="SSF55826">
    <property type="entry name" value="YbaK/ProRS associated domain"/>
    <property type="match status" value="1"/>
</dbReference>
<dbReference type="PANTHER" id="PTHR30411:SF1">
    <property type="entry name" value="CYTOPLASMIC PROTEIN"/>
    <property type="match status" value="1"/>
</dbReference>
<proteinExistence type="predicted"/>
<feature type="domain" description="YbaK/aminoacyl-tRNA synthetase-associated" evidence="2">
    <location>
        <begin position="34"/>
        <end position="156"/>
    </location>
</feature>
<dbReference type="Gene3D" id="3.90.960.10">
    <property type="entry name" value="YbaK/aminoacyl-tRNA synthetase-associated domain"/>
    <property type="match status" value="1"/>
</dbReference>